<evidence type="ECO:0000259" key="1">
    <source>
        <dbReference type="Pfam" id="PF04865"/>
    </source>
</evidence>
<proteinExistence type="predicted"/>
<accession>A0A553SNF2</accession>
<dbReference type="Pfam" id="PF26079">
    <property type="entry name" value="Baseplate_J_C"/>
    <property type="match status" value="1"/>
</dbReference>
<dbReference type="Proteomes" id="UP000319837">
    <property type="component" value="Unassembled WGS sequence"/>
</dbReference>
<dbReference type="InterPro" id="IPR058531">
    <property type="entry name" value="Baseplate_J_M"/>
</dbReference>
<dbReference type="InterPro" id="IPR014507">
    <property type="entry name" value="Baseplate_assembly_J_pred"/>
</dbReference>
<dbReference type="PANTHER" id="PTHR35862">
    <property type="entry name" value="FELS-2 PROPHAGE PROTEIN"/>
    <property type="match status" value="1"/>
</dbReference>
<dbReference type="InterPro" id="IPR006949">
    <property type="entry name" value="Barrel_Baseplate_J-like"/>
</dbReference>
<reference evidence="5" key="1">
    <citation type="submission" date="2018-10" db="EMBL/GenBank/DDBJ databases">
        <title>FDA dAtabase for Regulatory Grade micrObial Sequences (FDA-ARGOS): Supporting development and validation of Infectious Disease Dx tests.</title>
        <authorList>
            <person name="Minogue T."/>
            <person name="Wolcott M."/>
            <person name="Wasieloski L."/>
            <person name="Aguilar W."/>
            <person name="Moore D."/>
            <person name="Tallon L."/>
            <person name="Sadzewicz L."/>
            <person name="Sengamalay N."/>
            <person name="Ott S."/>
            <person name="Godinez A."/>
            <person name="Nagaraj S."/>
            <person name="Vavikolanu K."/>
            <person name="Vyas G."/>
            <person name="Nadendla S."/>
            <person name="George J."/>
            <person name="Sichtig H."/>
        </authorList>
    </citation>
    <scope>NUCLEOTIDE SEQUENCE [LARGE SCALE GENOMIC DNA]</scope>
    <source>
        <strain evidence="5">FDAARGOS_343</strain>
    </source>
</reference>
<name>A0A553SNF2_NIACI</name>
<evidence type="ECO:0000313" key="5">
    <source>
        <dbReference type="Proteomes" id="UP000319837"/>
    </source>
</evidence>
<sequence>MARFGLPDVDFIEVDPEEMESIAVARFENATGTSLDETDPRRNFIKSMVFMATMLSNNIDFTGKMNLLAFAEDNYLDHLGVKKGVSRLEPRAAETIIRFECNPVETFTIPSGTRMAVADLEFASTTDYKVSTGLTYIDIPMTCSELGEVGNGYLPNQITNIVDNDNLPWVTKAYNITKSDGGLDWEENDAYAERIRQSNSQYSTAGPEDAYIYHAKSVSSEIVDVAVYSPSASVVTVVPLLENGALPSEAIITALEEKLNGRTIRPLTDVIRIESPEIVRYDIQLDFYISRSKASVETTIKAQINAAIEDYITWQKSKLGRGIDASELVTRVKAAGGVRVTASSPSQFIVLNKTQVAHSNAVSANYGGLVDD</sequence>
<dbReference type="Pfam" id="PF26078">
    <property type="entry name" value="Baseplate_J_M"/>
    <property type="match status" value="1"/>
</dbReference>
<dbReference type="PANTHER" id="PTHR35862:SF1">
    <property type="entry name" value="FELS-2 PROPHAGE PROTEIN"/>
    <property type="match status" value="1"/>
</dbReference>
<dbReference type="InterPro" id="IPR052726">
    <property type="entry name" value="Phage_Baseplate_Hub"/>
</dbReference>
<evidence type="ECO:0000259" key="2">
    <source>
        <dbReference type="Pfam" id="PF26078"/>
    </source>
</evidence>
<protein>
    <submittedName>
        <fullName evidence="4">Uncharacterized protein</fullName>
    </submittedName>
</protein>
<evidence type="ECO:0000259" key="3">
    <source>
        <dbReference type="Pfam" id="PF26079"/>
    </source>
</evidence>
<dbReference type="EMBL" id="RIBP01000004">
    <property type="protein sequence ID" value="TRZ38524.1"/>
    <property type="molecule type" value="Genomic_DNA"/>
</dbReference>
<gene>
    <name evidence="4" type="ORF">CEQ21_24370</name>
</gene>
<organism evidence="4 5">
    <name type="scientific">Niallia circulans</name>
    <name type="common">Bacillus circulans</name>
    <dbReference type="NCBI Taxonomy" id="1397"/>
    <lineage>
        <taxon>Bacteria</taxon>
        <taxon>Bacillati</taxon>
        <taxon>Bacillota</taxon>
        <taxon>Bacilli</taxon>
        <taxon>Bacillales</taxon>
        <taxon>Bacillaceae</taxon>
        <taxon>Niallia</taxon>
    </lineage>
</organism>
<dbReference type="AlphaFoldDB" id="A0A553SNF2"/>
<evidence type="ECO:0000313" key="4">
    <source>
        <dbReference type="EMBL" id="TRZ38524.1"/>
    </source>
</evidence>
<dbReference type="RefSeq" id="WP_185766776.1">
    <property type="nucleotide sequence ID" value="NZ_RIBP01000004.1"/>
</dbReference>
<feature type="domain" description="Baseplate J-like central" evidence="2">
    <location>
        <begin position="203"/>
        <end position="272"/>
    </location>
</feature>
<feature type="domain" description="Baseplate protein J-like barrel" evidence="1">
    <location>
        <begin position="97"/>
        <end position="182"/>
    </location>
</feature>
<dbReference type="PIRSF" id="PIRSF020481">
    <property type="entry name" value="BAP"/>
    <property type="match status" value="1"/>
</dbReference>
<comment type="caution">
    <text evidence="4">The sequence shown here is derived from an EMBL/GenBank/DDBJ whole genome shotgun (WGS) entry which is preliminary data.</text>
</comment>
<feature type="domain" description="Baseplate J-like C-terminal" evidence="3">
    <location>
        <begin position="286"/>
        <end position="364"/>
    </location>
</feature>
<dbReference type="InterPro" id="IPR058530">
    <property type="entry name" value="Baseplate_J-like_C"/>
</dbReference>
<dbReference type="Pfam" id="PF04865">
    <property type="entry name" value="Baseplate_J"/>
    <property type="match status" value="1"/>
</dbReference>